<name>A0A8S9HNS3_BRACR</name>
<dbReference type="AlphaFoldDB" id="A0A8S9HNS3"/>
<reference evidence="2" key="1">
    <citation type="submission" date="2019-12" db="EMBL/GenBank/DDBJ databases">
        <title>Genome sequencing and annotation of Brassica cretica.</title>
        <authorList>
            <person name="Studholme D.J."/>
            <person name="Sarris P.F."/>
        </authorList>
    </citation>
    <scope>NUCLEOTIDE SEQUENCE</scope>
    <source>
        <strain evidence="2">PFS-001/15</strain>
        <strain evidence="1">PFS-102/07</strain>
        <tissue evidence="2">Leaf</tissue>
    </source>
</reference>
<proteinExistence type="predicted"/>
<gene>
    <name evidence="2" type="ORF">F2Q68_00017582</name>
    <name evidence="1" type="ORF">F2Q70_00023307</name>
</gene>
<comment type="caution">
    <text evidence="2">The sequence shown here is derived from an EMBL/GenBank/DDBJ whole genome shotgun (WGS) entry which is preliminary data.</text>
</comment>
<protein>
    <submittedName>
        <fullName evidence="2">Uncharacterized protein</fullName>
    </submittedName>
</protein>
<dbReference type="EMBL" id="QGKY02001925">
    <property type="protein sequence ID" value="KAF2547121.1"/>
    <property type="molecule type" value="Genomic_DNA"/>
</dbReference>
<dbReference type="Proteomes" id="UP000712281">
    <property type="component" value="Unassembled WGS sequence"/>
</dbReference>
<evidence type="ECO:0000313" key="1">
    <source>
        <dbReference type="EMBL" id="KAF2547121.1"/>
    </source>
</evidence>
<dbReference type="EMBL" id="QGKW02001940">
    <property type="protein sequence ID" value="KAF2556918.1"/>
    <property type="molecule type" value="Genomic_DNA"/>
</dbReference>
<accession>A0A8S9HNS3</accession>
<sequence>MDTNVVSSIDSPSSARQLPLVRQTDNSSFCTSKGSKITIFLQNVPEPVQEVAPVRRRKLHSRAAAPTCGSHPLRIDMIRATSGDR</sequence>
<organism evidence="2 3">
    <name type="scientific">Brassica cretica</name>
    <name type="common">Mustard</name>
    <dbReference type="NCBI Taxonomy" id="69181"/>
    <lineage>
        <taxon>Eukaryota</taxon>
        <taxon>Viridiplantae</taxon>
        <taxon>Streptophyta</taxon>
        <taxon>Embryophyta</taxon>
        <taxon>Tracheophyta</taxon>
        <taxon>Spermatophyta</taxon>
        <taxon>Magnoliopsida</taxon>
        <taxon>eudicotyledons</taxon>
        <taxon>Gunneridae</taxon>
        <taxon>Pentapetalae</taxon>
        <taxon>rosids</taxon>
        <taxon>malvids</taxon>
        <taxon>Brassicales</taxon>
        <taxon>Brassicaceae</taxon>
        <taxon>Brassiceae</taxon>
        <taxon>Brassica</taxon>
    </lineage>
</organism>
<evidence type="ECO:0000313" key="3">
    <source>
        <dbReference type="Proteomes" id="UP000712281"/>
    </source>
</evidence>
<evidence type="ECO:0000313" key="2">
    <source>
        <dbReference type="EMBL" id="KAF2556918.1"/>
    </source>
</evidence>